<sequence length="137" mass="14512">MTSITPAQLVMLAIRKLRCGALVTLLLSSSIAAAQSPRIILDVADAAVSRGIDERTGVTVTLTAESRSSFADFTAKYIGRFIEVRFLGQVIMKARLVTEITGGKLQIVPEANSAAPTELAHKLSAPGTKIEVGLFAE</sequence>
<dbReference type="Pfam" id="PF22599">
    <property type="entry name" value="SecDF_P1_head"/>
    <property type="match status" value="1"/>
</dbReference>
<name>A0A1M5QQB9_9BRAD</name>
<feature type="chain" id="PRO_5011957364" description="SecDF P1 head subdomain domain-containing protein" evidence="1">
    <location>
        <begin position="35"/>
        <end position="137"/>
    </location>
</feature>
<feature type="signal peptide" evidence="1">
    <location>
        <begin position="1"/>
        <end position="34"/>
    </location>
</feature>
<proteinExistence type="predicted"/>
<keyword evidence="1" id="KW-0732">Signal</keyword>
<protein>
    <recommendedName>
        <fullName evidence="2">SecDF P1 head subdomain domain-containing protein</fullName>
    </recommendedName>
</protein>
<dbReference type="EMBL" id="LT670818">
    <property type="protein sequence ID" value="SHH16146.1"/>
    <property type="molecule type" value="Genomic_DNA"/>
</dbReference>
<evidence type="ECO:0000313" key="4">
    <source>
        <dbReference type="Proteomes" id="UP000190675"/>
    </source>
</evidence>
<gene>
    <name evidence="3" type="ORF">SAMN05444169_6082</name>
</gene>
<dbReference type="Proteomes" id="UP000190675">
    <property type="component" value="Chromosome I"/>
</dbReference>
<dbReference type="Gene3D" id="3.30.1360.200">
    <property type="match status" value="1"/>
</dbReference>
<dbReference type="RefSeq" id="WP_079569086.1">
    <property type="nucleotide sequence ID" value="NZ_LT670818.1"/>
</dbReference>
<organism evidence="3 4">
    <name type="scientific">Bradyrhizobium erythrophlei</name>
    <dbReference type="NCBI Taxonomy" id="1437360"/>
    <lineage>
        <taxon>Bacteria</taxon>
        <taxon>Pseudomonadati</taxon>
        <taxon>Pseudomonadota</taxon>
        <taxon>Alphaproteobacteria</taxon>
        <taxon>Hyphomicrobiales</taxon>
        <taxon>Nitrobacteraceae</taxon>
        <taxon>Bradyrhizobium</taxon>
    </lineage>
</organism>
<feature type="domain" description="SecDF P1 head subdomain" evidence="2">
    <location>
        <begin position="43"/>
        <end position="125"/>
    </location>
</feature>
<dbReference type="AlphaFoldDB" id="A0A1M5QQB9"/>
<evidence type="ECO:0000313" key="3">
    <source>
        <dbReference type="EMBL" id="SHH16146.1"/>
    </source>
</evidence>
<evidence type="ECO:0000259" key="2">
    <source>
        <dbReference type="Pfam" id="PF22599"/>
    </source>
</evidence>
<accession>A0A1M5QQB9</accession>
<reference evidence="3 4" key="1">
    <citation type="submission" date="2016-11" db="EMBL/GenBank/DDBJ databases">
        <authorList>
            <person name="Jaros S."/>
            <person name="Januszkiewicz K."/>
            <person name="Wedrychowicz H."/>
        </authorList>
    </citation>
    <scope>NUCLEOTIDE SEQUENCE [LARGE SCALE GENOMIC DNA]</scope>
    <source>
        <strain evidence="3 4">GAS242</strain>
    </source>
</reference>
<dbReference type="InterPro" id="IPR054384">
    <property type="entry name" value="SecDF_P1_head"/>
</dbReference>
<evidence type="ECO:0000256" key="1">
    <source>
        <dbReference type="SAM" id="SignalP"/>
    </source>
</evidence>